<accession>A0ABS6WJV9</accession>
<evidence type="ECO:0000256" key="1">
    <source>
        <dbReference type="ARBA" id="ARBA00023015"/>
    </source>
</evidence>
<gene>
    <name evidence="6" type="ORF">KY465_02940</name>
</gene>
<name>A0ABS6WJV9_9HYPH</name>
<dbReference type="Proteomes" id="UP001430804">
    <property type="component" value="Unassembled WGS sequence"/>
</dbReference>
<evidence type="ECO:0000313" key="6">
    <source>
        <dbReference type="EMBL" id="MBW3096233.1"/>
    </source>
</evidence>
<dbReference type="RefSeq" id="WP_219158259.1">
    <property type="nucleotide sequence ID" value="NZ_JAHWQX010000001.1"/>
</dbReference>
<comment type="caution">
    <text evidence="6">The sequence shown here is derived from an EMBL/GenBank/DDBJ whole genome shotgun (WGS) entry which is preliminary data.</text>
</comment>
<proteinExistence type="predicted"/>
<dbReference type="Pfam" id="PF00440">
    <property type="entry name" value="TetR_N"/>
    <property type="match status" value="1"/>
</dbReference>
<dbReference type="InterPro" id="IPR001647">
    <property type="entry name" value="HTH_TetR"/>
</dbReference>
<keyword evidence="3" id="KW-0804">Transcription</keyword>
<organism evidence="6 7">
    <name type="scientific">Pseudohoeflea coraliihabitans</name>
    <dbReference type="NCBI Taxonomy" id="2860393"/>
    <lineage>
        <taxon>Bacteria</taxon>
        <taxon>Pseudomonadati</taxon>
        <taxon>Pseudomonadota</taxon>
        <taxon>Alphaproteobacteria</taxon>
        <taxon>Hyphomicrobiales</taxon>
        <taxon>Rhizobiaceae</taxon>
        <taxon>Pseudohoeflea</taxon>
    </lineage>
</organism>
<sequence>MKSSNTGQEILAIARKIIAEEGLGAVSFDAIARHIGRSKQAVLYWYPTKRDLLVAMFLPWLEAETRAAEEAVSDATNKNEAIGSFVRAIAAFHLADLDRFRMMYLALQTTQLKSDISGSFVAGEEIYSVTNRLYGMLADHLGEDQKAARKKAVVIHSAVLGLVLMCALSDALRDPLKHSQADLIDALITTLTE</sequence>
<dbReference type="EMBL" id="JAHWQX010000001">
    <property type="protein sequence ID" value="MBW3096233.1"/>
    <property type="molecule type" value="Genomic_DNA"/>
</dbReference>
<evidence type="ECO:0000256" key="3">
    <source>
        <dbReference type="ARBA" id="ARBA00023163"/>
    </source>
</evidence>
<evidence type="ECO:0000256" key="2">
    <source>
        <dbReference type="ARBA" id="ARBA00023125"/>
    </source>
</evidence>
<dbReference type="PANTHER" id="PTHR30055:SF234">
    <property type="entry name" value="HTH-TYPE TRANSCRIPTIONAL REGULATOR BETI"/>
    <property type="match status" value="1"/>
</dbReference>
<reference evidence="6" key="1">
    <citation type="submission" date="2021-07" db="EMBL/GenBank/DDBJ databases">
        <title>Pseudohoeflea marina sp. nov. a polyhydroxyalcanoate-producing bacterium.</title>
        <authorList>
            <person name="Zheng W."/>
            <person name="Yu S."/>
            <person name="Huang Y."/>
        </authorList>
    </citation>
    <scope>NUCLEOTIDE SEQUENCE</scope>
    <source>
        <strain evidence="6">DP4N28-3</strain>
    </source>
</reference>
<evidence type="ECO:0000259" key="5">
    <source>
        <dbReference type="PROSITE" id="PS50977"/>
    </source>
</evidence>
<protein>
    <submittedName>
        <fullName evidence="6">TetR/AcrR family transcriptional regulator</fullName>
    </submittedName>
</protein>
<evidence type="ECO:0000313" key="7">
    <source>
        <dbReference type="Proteomes" id="UP001430804"/>
    </source>
</evidence>
<dbReference type="InterPro" id="IPR050109">
    <property type="entry name" value="HTH-type_TetR-like_transc_reg"/>
</dbReference>
<feature type="DNA-binding region" description="H-T-H motif" evidence="4">
    <location>
        <begin position="27"/>
        <end position="46"/>
    </location>
</feature>
<evidence type="ECO:0000256" key="4">
    <source>
        <dbReference type="PROSITE-ProRule" id="PRU00335"/>
    </source>
</evidence>
<feature type="domain" description="HTH tetR-type" evidence="5">
    <location>
        <begin position="4"/>
        <end position="64"/>
    </location>
</feature>
<dbReference type="PANTHER" id="PTHR30055">
    <property type="entry name" value="HTH-TYPE TRANSCRIPTIONAL REGULATOR RUTR"/>
    <property type="match status" value="1"/>
</dbReference>
<keyword evidence="1" id="KW-0805">Transcription regulation</keyword>
<keyword evidence="2 4" id="KW-0238">DNA-binding</keyword>
<dbReference type="PROSITE" id="PS50977">
    <property type="entry name" value="HTH_TETR_2"/>
    <property type="match status" value="1"/>
</dbReference>
<keyword evidence="7" id="KW-1185">Reference proteome</keyword>